<dbReference type="AlphaFoldDB" id="A0A6P4IN36"/>
<evidence type="ECO:0000313" key="3">
    <source>
        <dbReference type="RefSeq" id="XP_017030387.1"/>
    </source>
</evidence>
<evidence type="ECO:0000313" key="2">
    <source>
        <dbReference type="Proteomes" id="UP001652661"/>
    </source>
</evidence>
<reference evidence="3" key="1">
    <citation type="submission" date="2025-08" db="UniProtKB">
        <authorList>
            <consortium name="RefSeq"/>
        </authorList>
    </citation>
    <scope>IDENTIFICATION</scope>
    <source>
        <strain evidence="3">14028-0561.14</strain>
        <tissue evidence="3">Whole fly</tissue>
    </source>
</reference>
<protein>
    <submittedName>
        <fullName evidence="3">Cell cycle negative regulator roughex</fullName>
    </submittedName>
</protein>
<dbReference type="Proteomes" id="UP001652661">
    <property type="component" value="Chromosome X"/>
</dbReference>
<keyword evidence="2" id="KW-1185">Reference proteome</keyword>
<gene>
    <name evidence="3" type="primary">rux</name>
</gene>
<dbReference type="Pfam" id="PF06020">
    <property type="entry name" value="Roughex"/>
    <property type="match status" value="2"/>
</dbReference>
<sequence>METLDQTQQPVAVQEETPSPLPSPSPLPDEITPLEVVQEFVAAANSGSIGRELADDCVISFFGRHSRGSAVSAGYFRVFISSRYQHEGFEKATFVSPAKVENLKLRFMRSFSWARRRMVEEQKVQKVQQRATSLHLRAESDDEDEQPPPSRCTAELVTPPRPVSQGLDQVKFVAAKGVLKSLSADYSDNGLDFGHTRTIRLTLGYRQVPLAFGQGRHIDICLAVYEKYSSASSSSVAVPRRGSAARCNPPTDDEAEDDSDHRNGARRTLFAEADNEDNAEAEQDEPEPALEHTPARVEVNTQEESALEETPPPSISSCTPRKRHIASSGGEVKPKRTPRLNRLRF</sequence>
<evidence type="ECO:0000256" key="1">
    <source>
        <dbReference type="SAM" id="MobiDB-lite"/>
    </source>
</evidence>
<dbReference type="InterPro" id="IPR009259">
    <property type="entry name" value="Roughex"/>
</dbReference>
<dbReference type="RefSeq" id="XP_017030387.1">
    <property type="nucleotide sequence ID" value="XM_017174898.3"/>
</dbReference>
<feature type="region of interest" description="Disordered" evidence="1">
    <location>
        <begin position="232"/>
        <end position="345"/>
    </location>
</feature>
<feature type="compositionally biased region" description="Polar residues" evidence="1">
    <location>
        <begin position="1"/>
        <end position="11"/>
    </location>
</feature>
<feature type="region of interest" description="Disordered" evidence="1">
    <location>
        <begin position="130"/>
        <end position="160"/>
    </location>
</feature>
<feature type="region of interest" description="Disordered" evidence="1">
    <location>
        <begin position="1"/>
        <end position="28"/>
    </location>
</feature>
<name>A0A6P4IN36_DROKI</name>
<organism evidence="2 3">
    <name type="scientific">Drosophila kikkawai</name>
    <name type="common">Fruit fly</name>
    <dbReference type="NCBI Taxonomy" id="30033"/>
    <lineage>
        <taxon>Eukaryota</taxon>
        <taxon>Metazoa</taxon>
        <taxon>Ecdysozoa</taxon>
        <taxon>Arthropoda</taxon>
        <taxon>Hexapoda</taxon>
        <taxon>Insecta</taxon>
        <taxon>Pterygota</taxon>
        <taxon>Neoptera</taxon>
        <taxon>Endopterygota</taxon>
        <taxon>Diptera</taxon>
        <taxon>Brachycera</taxon>
        <taxon>Muscomorpha</taxon>
        <taxon>Ephydroidea</taxon>
        <taxon>Drosophilidae</taxon>
        <taxon>Drosophila</taxon>
        <taxon>Sophophora</taxon>
    </lineage>
</organism>
<proteinExistence type="predicted"/>
<feature type="compositionally biased region" description="Basic residues" evidence="1">
    <location>
        <begin position="335"/>
        <end position="345"/>
    </location>
</feature>
<dbReference type="OrthoDB" id="7860718at2759"/>
<feature type="compositionally biased region" description="Low complexity" evidence="1">
    <location>
        <begin position="232"/>
        <end position="246"/>
    </location>
</feature>
<feature type="compositionally biased region" description="Acidic residues" evidence="1">
    <location>
        <begin position="273"/>
        <end position="288"/>
    </location>
</feature>
<accession>A0A6P4IN36</accession>